<evidence type="ECO:0000313" key="13">
    <source>
        <dbReference type="EMBL" id="CAG7818339.1"/>
    </source>
</evidence>
<comment type="catalytic activity">
    <reaction evidence="1">
        <text>5-hydroxy-2-oxo-4-ureido-2,5-dihydro-1H-imidazole-5-carboxylate + H(+) = (S)-allantoin + CO2</text>
        <dbReference type="Rhea" id="RHEA:26301"/>
        <dbReference type="ChEBI" id="CHEBI:15378"/>
        <dbReference type="ChEBI" id="CHEBI:15678"/>
        <dbReference type="ChEBI" id="CHEBI:16526"/>
        <dbReference type="ChEBI" id="CHEBI:58639"/>
        <dbReference type="EC" id="4.1.1.97"/>
    </reaction>
</comment>
<accession>A0A8J2PLH8</accession>
<gene>
    <name evidence="13" type="ORF">AFUS01_LOCUS28851</name>
</gene>
<dbReference type="PANTHER" id="PTHR43466">
    <property type="entry name" value="2-OXO-4-HYDROXY-4-CARBOXY-5-UREIDOIMIDAZOLINE DECARBOXYLASE-RELATED"/>
    <property type="match status" value="1"/>
</dbReference>
<dbReference type="EMBL" id="CAJVCH010418518">
    <property type="protein sequence ID" value="CAG7818339.1"/>
    <property type="molecule type" value="Genomic_DNA"/>
</dbReference>
<protein>
    <recommendedName>
        <fullName evidence="6">2-oxo-4-hydroxy-4-carboxy-5-ureidoimidazoline decarboxylase</fullName>
        <ecNumber evidence="6">4.1.1.97</ecNumber>
    </recommendedName>
    <alternativeName>
        <fullName evidence="11">Parahox neighbor</fullName>
    </alternativeName>
    <alternativeName>
        <fullName evidence="10">Ureidoimidazoline (2-oxo-4-hydroxy-4-carboxy-5-) decarboxylase</fullName>
    </alternativeName>
</protein>
<keyword evidence="8" id="KW-0576">Peroxisome</keyword>
<keyword evidence="9" id="KW-0456">Lyase</keyword>
<dbReference type="NCBIfam" id="TIGR03164">
    <property type="entry name" value="UHCUDC"/>
    <property type="match status" value="1"/>
</dbReference>
<dbReference type="GO" id="GO:0051997">
    <property type="term" value="F:2-oxo-4-hydroxy-4-carboxy-5-ureidoimidazoline decarboxylase activity"/>
    <property type="evidence" value="ECO:0007669"/>
    <property type="project" value="UniProtKB-EC"/>
</dbReference>
<dbReference type="PANTHER" id="PTHR43466:SF1">
    <property type="entry name" value="2-OXO-4-HYDROXY-4-CARBOXY-5-UREIDOIMIDAZOLINE DECARBOXYLASE-RELATED"/>
    <property type="match status" value="1"/>
</dbReference>
<dbReference type="AlphaFoldDB" id="A0A8J2PLH8"/>
<sequence>MSHSIQQVNEMKYEEFLQVFGNVVEHCALCAAAIWAHRPFYNVQELHAELCHFIDNLPSIGREGILRLHPDLAGRIAQLGLLTSESKKEQLSAGLDTLTEDERETIMDLNERYKEKFGFPFVICARDNKKHAILTGLKIRIENTSEVEVTTGVEEVKKIMMYRLLDLVKTDN</sequence>
<evidence type="ECO:0000256" key="2">
    <source>
        <dbReference type="ARBA" id="ARBA00002506"/>
    </source>
</evidence>
<evidence type="ECO:0000256" key="8">
    <source>
        <dbReference type="ARBA" id="ARBA00023140"/>
    </source>
</evidence>
<evidence type="ECO:0000256" key="4">
    <source>
        <dbReference type="ARBA" id="ARBA00004754"/>
    </source>
</evidence>
<comment type="pathway">
    <text evidence="4">Purine metabolism; urate degradation; (S)-allantoin from urate: step 3/3.</text>
</comment>
<dbReference type="GO" id="GO:0019628">
    <property type="term" value="P:urate catabolic process"/>
    <property type="evidence" value="ECO:0007669"/>
    <property type="project" value="TreeGrafter"/>
</dbReference>
<dbReference type="EC" id="4.1.1.97" evidence="6"/>
<dbReference type="InterPro" id="IPR018020">
    <property type="entry name" value="OHCU_decarboxylase"/>
</dbReference>
<evidence type="ECO:0000256" key="1">
    <source>
        <dbReference type="ARBA" id="ARBA00001163"/>
    </source>
</evidence>
<reference evidence="13" key="1">
    <citation type="submission" date="2021-06" db="EMBL/GenBank/DDBJ databases">
        <authorList>
            <person name="Hodson N. C."/>
            <person name="Mongue J. A."/>
            <person name="Jaron S. K."/>
        </authorList>
    </citation>
    <scope>NUCLEOTIDE SEQUENCE</scope>
</reference>
<evidence type="ECO:0000259" key="12">
    <source>
        <dbReference type="Pfam" id="PF09349"/>
    </source>
</evidence>
<keyword evidence="14" id="KW-1185">Reference proteome</keyword>
<dbReference type="GO" id="GO:0000255">
    <property type="term" value="P:allantoin metabolic process"/>
    <property type="evidence" value="ECO:0007669"/>
    <property type="project" value="InterPro"/>
</dbReference>
<dbReference type="Proteomes" id="UP000708208">
    <property type="component" value="Unassembled WGS sequence"/>
</dbReference>
<organism evidence="13 14">
    <name type="scientific">Allacma fusca</name>
    <dbReference type="NCBI Taxonomy" id="39272"/>
    <lineage>
        <taxon>Eukaryota</taxon>
        <taxon>Metazoa</taxon>
        <taxon>Ecdysozoa</taxon>
        <taxon>Arthropoda</taxon>
        <taxon>Hexapoda</taxon>
        <taxon>Collembola</taxon>
        <taxon>Symphypleona</taxon>
        <taxon>Sminthuridae</taxon>
        <taxon>Allacma</taxon>
    </lineage>
</organism>
<evidence type="ECO:0000256" key="7">
    <source>
        <dbReference type="ARBA" id="ARBA00022793"/>
    </source>
</evidence>
<comment type="function">
    <text evidence="2">Catalyzes the stereoselective decarboxylation of 2-oxo-4-hydroxy-4-carboxy-5-ureidoimidazoline (OHCU) to (S)-allantoin.</text>
</comment>
<dbReference type="InterPro" id="IPR017580">
    <property type="entry name" value="OHCU_decarboxylase-1"/>
</dbReference>
<comment type="subcellular location">
    <subcellularLocation>
        <location evidence="3">Peroxisome</location>
    </subcellularLocation>
</comment>
<dbReference type="FunFam" id="1.10.3330.10:FF:000001">
    <property type="entry name" value="2-oxo-4-hydroxy-4-carboxy-5-ureidoimidazoline decarboxylase"/>
    <property type="match status" value="1"/>
</dbReference>
<dbReference type="Pfam" id="PF09349">
    <property type="entry name" value="OHCU_decarbox"/>
    <property type="match status" value="1"/>
</dbReference>
<evidence type="ECO:0000256" key="3">
    <source>
        <dbReference type="ARBA" id="ARBA00004275"/>
    </source>
</evidence>
<evidence type="ECO:0000256" key="11">
    <source>
        <dbReference type="ARBA" id="ARBA00032116"/>
    </source>
</evidence>
<dbReference type="GO" id="GO:0005777">
    <property type="term" value="C:peroxisome"/>
    <property type="evidence" value="ECO:0007669"/>
    <property type="project" value="UniProtKB-SubCell"/>
</dbReference>
<feature type="domain" description="Oxo-4-hydroxy-4-carboxy-5-ureidoimidazoline decarboxylase" evidence="12">
    <location>
        <begin position="9"/>
        <end position="164"/>
    </location>
</feature>
<evidence type="ECO:0000256" key="5">
    <source>
        <dbReference type="ARBA" id="ARBA00005793"/>
    </source>
</evidence>
<name>A0A8J2PLH8_9HEXA</name>
<comment type="similarity">
    <text evidence="5">Belongs to the OHCU decarboxylase family.</text>
</comment>
<evidence type="ECO:0000256" key="6">
    <source>
        <dbReference type="ARBA" id="ARBA00012257"/>
    </source>
</evidence>
<evidence type="ECO:0000256" key="10">
    <source>
        <dbReference type="ARBA" id="ARBA00030624"/>
    </source>
</evidence>
<evidence type="ECO:0000256" key="9">
    <source>
        <dbReference type="ARBA" id="ARBA00023239"/>
    </source>
</evidence>
<comment type="caution">
    <text evidence="13">The sequence shown here is derived from an EMBL/GenBank/DDBJ whole genome shotgun (WGS) entry which is preliminary data.</text>
</comment>
<dbReference type="OrthoDB" id="9970124at2759"/>
<evidence type="ECO:0000313" key="14">
    <source>
        <dbReference type="Proteomes" id="UP000708208"/>
    </source>
</evidence>
<keyword evidence="7" id="KW-0210">Decarboxylase</keyword>
<proteinExistence type="inferred from homology"/>